<dbReference type="PROSITE" id="PS00198">
    <property type="entry name" value="4FE4S_FER_1"/>
    <property type="match status" value="1"/>
</dbReference>
<evidence type="ECO:0000256" key="7">
    <source>
        <dbReference type="ARBA" id="ARBA00023014"/>
    </source>
</evidence>
<dbReference type="RefSeq" id="WP_148135485.1">
    <property type="nucleotide sequence ID" value="NZ_CP017634.1"/>
</dbReference>
<dbReference type="GO" id="GO:0051539">
    <property type="term" value="F:4 iron, 4 sulfur cluster binding"/>
    <property type="evidence" value="ECO:0007669"/>
    <property type="project" value="UniProtKB-KW"/>
</dbReference>
<protein>
    <recommendedName>
        <fullName evidence="3">Ferredoxin</fullName>
    </recommendedName>
</protein>
<evidence type="ECO:0000256" key="4">
    <source>
        <dbReference type="ARBA" id="ARBA00022485"/>
    </source>
</evidence>
<dbReference type="KEGG" id="fwa:DCMF_16780"/>
<dbReference type="InterPro" id="IPR050157">
    <property type="entry name" value="PSI_iron-sulfur_center"/>
</dbReference>
<evidence type="ECO:0000256" key="3">
    <source>
        <dbReference type="ARBA" id="ARBA00013529"/>
    </source>
</evidence>
<evidence type="ECO:0000256" key="6">
    <source>
        <dbReference type="ARBA" id="ARBA00023004"/>
    </source>
</evidence>
<evidence type="ECO:0000256" key="5">
    <source>
        <dbReference type="ARBA" id="ARBA00022723"/>
    </source>
</evidence>
<name>A0A3G1KUT3_FORW1</name>
<dbReference type="Pfam" id="PF12838">
    <property type="entry name" value="Fer4_7"/>
    <property type="match status" value="1"/>
</dbReference>
<keyword evidence="4" id="KW-0004">4Fe-4S</keyword>
<keyword evidence="5" id="KW-0479">Metal-binding</keyword>
<dbReference type="PANTHER" id="PTHR24960:SF79">
    <property type="entry name" value="PHOTOSYSTEM I IRON-SULFUR CENTER"/>
    <property type="match status" value="1"/>
</dbReference>
<accession>A0A3G1KUT3</accession>
<dbReference type="GO" id="GO:0046872">
    <property type="term" value="F:metal ion binding"/>
    <property type="evidence" value="ECO:0007669"/>
    <property type="project" value="UniProtKB-KW"/>
</dbReference>
<feature type="domain" description="4Fe-4S ferredoxin-type" evidence="8">
    <location>
        <begin position="1"/>
        <end position="28"/>
    </location>
</feature>
<dbReference type="InterPro" id="IPR017896">
    <property type="entry name" value="4Fe4S_Fe-S-bd"/>
</dbReference>
<organism evidence="9 10">
    <name type="scientific">Formimonas warabiya</name>
    <dbReference type="NCBI Taxonomy" id="1761012"/>
    <lineage>
        <taxon>Bacteria</taxon>
        <taxon>Bacillati</taxon>
        <taxon>Bacillota</taxon>
        <taxon>Clostridia</taxon>
        <taxon>Eubacteriales</taxon>
        <taxon>Peptococcaceae</taxon>
        <taxon>Candidatus Formimonas</taxon>
    </lineage>
</organism>
<evidence type="ECO:0000313" key="10">
    <source>
        <dbReference type="Proteomes" id="UP000323521"/>
    </source>
</evidence>
<keyword evidence="10" id="KW-1185">Reference proteome</keyword>
<dbReference type="OrthoDB" id="9803397at2"/>
<dbReference type="AlphaFoldDB" id="A0A3G1KUT3"/>
<keyword evidence="6" id="KW-0408">Iron</keyword>
<dbReference type="InterPro" id="IPR017900">
    <property type="entry name" value="4Fe4S_Fe_S_CS"/>
</dbReference>
<dbReference type="SUPFAM" id="SSF54862">
    <property type="entry name" value="4Fe-4S ferredoxins"/>
    <property type="match status" value="1"/>
</dbReference>
<proteinExistence type="predicted"/>
<dbReference type="PROSITE" id="PS51379">
    <property type="entry name" value="4FE4S_FER_2"/>
    <property type="match status" value="2"/>
</dbReference>
<evidence type="ECO:0000256" key="2">
    <source>
        <dbReference type="ARBA" id="ARBA00003532"/>
    </source>
</evidence>
<sequence>MAYRISDECIACGACAPECPVEVISEGEDKYVIDEEGCIECGNCAEVCPVGAPEEVS</sequence>
<dbReference type="PANTHER" id="PTHR24960">
    <property type="entry name" value="PHOTOSYSTEM I IRON-SULFUR CENTER-RELATED"/>
    <property type="match status" value="1"/>
</dbReference>
<keyword evidence="7" id="KW-0411">Iron-sulfur</keyword>
<dbReference type="Proteomes" id="UP000323521">
    <property type="component" value="Chromosome"/>
</dbReference>
<dbReference type="EMBL" id="CP017634">
    <property type="protein sequence ID" value="ATW26202.1"/>
    <property type="molecule type" value="Genomic_DNA"/>
</dbReference>
<gene>
    <name evidence="9" type="ORF">DCMF_16780</name>
</gene>
<dbReference type="Gene3D" id="3.30.70.20">
    <property type="match status" value="1"/>
</dbReference>
<comment type="cofactor">
    <cofactor evidence="1">
        <name>[4Fe-4S] cluster</name>
        <dbReference type="ChEBI" id="CHEBI:49883"/>
    </cofactor>
</comment>
<dbReference type="GO" id="GO:0005737">
    <property type="term" value="C:cytoplasm"/>
    <property type="evidence" value="ECO:0007669"/>
    <property type="project" value="TreeGrafter"/>
</dbReference>
<evidence type="ECO:0000259" key="8">
    <source>
        <dbReference type="PROSITE" id="PS51379"/>
    </source>
</evidence>
<evidence type="ECO:0000256" key="1">
    <source>
        <dbReference type="ARBA" id="ARBA00001966"/>
    </source>
</evidence>
<evidence type="ECO:0000313" key="9">
    <source>
        <dbReference type="EMBL" id="ATW26202.1"/>
    </source>
</evidence>
<feature type="domain" description="4Fe-4S ferredoxin-type" evidence="8">
    <location>
        <begin position="29"/>
        <end position="57"/>
    </location>
</feature>
<comment type="function">
    <text evidence="2">Ferredoxins are iron-sulfur proteins that transfer electrons in a wide variety of metabolic reactions.</text>
</comment>
<reference evidence="9 10" key="1">
    <citation type="submission" date="2016-10" db="EMBL/GenBank/DDBJ databases">
        <title>Complete Genome Sequence of Peptococcaceae strain DCMF.</title>
        <authorList>
            <person name="Edwards R.J."/>
            <person name="Holland S.I."/>
            <person name="Deshpande N.P."/>
            <person name="Wong Y.K."/>
            <person name="Ertan H."/>
            <person name="Manefield M."/>
            <person name="Russell T.L."/>
            <person name="Lee M.J."/>
        </authorList>
    </citation>
    <scope>NUCLEOTIDE SEQUENCE [LARGE SCALE GENOMIC DNA]</scope>
    <source>
        <strain evidence="9 10">DCMF</strain>
    </source>
</reference>